<dbReference type="Proteomes" id="UP000758168">
    <property type="component" value="Unassembled WGS sequence"/>
</dbReference>
<keyword evidence="3" id="KW-0285">Flavoprotein</keyword>
<organism evidence="7 8">
    <name type="scientific">Microlunatus capsulatus</name>
    <dbReference type="NCBI Taxonomy" id="99117"/>
    <lineage>
        <taxon>Bacteria</taxon>
        <taxon>Bacillati</taxon>
        <taxon>Actinomycetota</taxon>
        <taxon>Actinomycetes</taxon>
        <taxon>Propionibacteriales</taxon>
        <taxon>Propionibacteriaceae</taxon>
        <taxon>Microlunatus</taxon>
    </lineage>
</organism>
<dbReference type="EMBL" id="JAGIOB010000001">
    <property type="protein sequence ID" value="MBP2417048.1"/>
    <property type="molecule type" value="Genomic_DNA"/>
</dbReference>
<dbReference type="Gene3D" id="3.30.390.30">
    <property type="match status" value="1"/>
</dbReference>
<keyword evidence="8" id="KW-1185">Reference proteome</keyword>
<dbReference type="InterPro" id="IPR016156">
    <property type="entry name" value="FAD/NAD-linked_Rdtase_dimer_sf"/>
</dbReference>
<dbReference type="PIRSF" id="PIRSF000350">
    <property type="entry name" value="Mercury_reductase_MerA"/>
    <property type="match status" value="1"/>
</dbReference>
<dbReference type="InterPro" id="IPR004099">
    <property type="entry name" value="Pyr_nucl-diS_OxRdtase_dimer"/>
</dbReference>
<evidence type="ECO:0000256" key="2">
    <source>
        <dbReference type="ARBA" id="ARBA00007532"/>
    </source>
</evidence>
<evidence type="ECO:0000259" key="6">
    <source>
        <dbReference type="Pfam" id="PF07992"/>
    </source>
</evidence>
<dbReference type="InterPro" id="IPR036188">
    <property type="entry name" value="FAD/NAD-bd_sf"/>
</dbReference>
<evidence type="ECO:0000256" key="1">
    <source>
        <dbReference type="ARBA" id="ARBA00001974"/>
    </source>
</evidence>
<keyword evidence="4" id="KW-0274">FAD</keyword>
<dbReference type="PANTHER" id="PTHR43014">
    <property type="entry name" value="MERCURIC REDUCTASE"/>
    <property type="match status" value="1"/>
</dbReference>
<name>A0ABS4Z7L2_9ACTN</name>
<dbReference type="Pfam" id="PF02852">
    <property type="entry name" value="Pyr_redox_dim"/>
    <property type="match status" value="1"/>
</dbReference>
<comment type="cofactor">
    <cofactor evidence="1">
        <name>FAD</name>
        <dbReference type="ChEBI" id="CHEBI:57692"/>
    </cofactor>
</comment>
<feature type="domain" description="FAD/NAD(P)-binding" evidence="6">
    <location>
        <begin position="19"/>
        <end position="331"/>
    </location>
</feature>
<protein>
    <submittedName>
        <fullName evidence="7">Pyruvate/2-oxoglutarate dehydrogenase complex dihydrolipoamide dehydrogenase (E3) component</fullName>
    </submittedName>
</protein>
<dbReference type="InterPro" id="IPR001100">
    <property type="entry name" value="Pyr_nuc-diS_OxRdtase"/>
</dbReference>
<dbReference type="SUPFAM" id="SSF51905">
    <property type="entry name" value="FAD/NAD(P)-binding domain"/>
    <property type="match status" value="1"/>
</dbReference>
<comment type="caution">
    <text evidence="7">The sequence shown here is derived from an EMBL/GenBank/DDBJ whole genome shotgun (WGS) entry which is preliminary data.</text>
</comment>
<keyword evidence="7" id="KW-0670">Pyruvate</keyword>
<dbReference type="InterPro" id="IPR023753">
    <property type="entry name" value="FAD/NAD-binding_dom"/>
</dbReference>
<dbReference type="PRINTS" id="PR00411">
    <property type="entry name" value="PNDRDTASEI"/>
</dbReference>
<dbReference type="Gene3D" id="3.50.50.60">
    <property type="entry name" value="FAD/NAD(P)-binding domain"/>
    <property type="match status" value="2"/>
</dbReference>
<evidence type="ECO:0000313" key="7">
    <source>
        <dbReference type="EMBL" id="MBP2417048.1"/>
    </source>
</evidence>
<gene>
    <name evidence="7" type="ORF">JOF54_001970</name>
</gene>
<dbReference type="PRINTS" id="PR00368">
    <property type="entry name" value="FADPNR"/>
</dbReference>
<dbReference type="PANTHER" id="PTHR43014:SF2">
    <property type="entry name" value="MERCURIC REDUCTASE"/>
    <property type="match status" value="1"/>
</dbReference>
<dbReference type="Pfam" id="PF07992">
    <property type="entry name" value="Pyr_redox_2"/>
    <property type="match status" value="1"/>
</dbReference>
<feature type="domain" description="Pyridine nucleotide-disulphide oxidoreductase dimerisation" evidence="5">
    <location>
        <begin position="348"/>
        <end position="451"/>
    </location>
</feature>
<reference evidence="7 8" key="1">
    <citation type="submission" date="2021-03" db="EMBL/GenBank/DDBJ databases">
        <title>Sequencing the genomes of 1000 actinobacteria strains.</title>
        <authorList>
            <person name="Klenk H.-P."/>
        </authorList>
    </citation>
    <scope>NUCLEOTIDE SEQUENCE [LARGE SCALE GENOMIC DNA]</scope>
    <source>
        <strain evidence="7 8">DSM 12936</strain>
    </source>
</reference>
<evidence type="ECO:0000256" key="3">
    <source>
        <dbReference type="ARBA" id="ARBA00022630"/>
    </source>
</evidence>
<evidence type="ECO:0000259" key="5">
    <source>
        <dbReference type="Pfam" id="PF02852"/>
    </source>
</evidence>
<comment type="similarity">
    <text evidence="2">Belongs to the class-I pyridine nucleotide-disulfide oxidoreductase family.</text>
</comment>
<proteinExistence type="inferred from homology"/>
<evidence type="ECO:0000256" key="4">
    <source>
        <dbReference type="ARBA" id="ARBA00022827"/>
    </source>
</evidence>
<sequence>MTAAAAERTDADTSTSYAAIVIGAGQAGPGVAAALAAHGRVALVEMERVGGTCLNHGCKPTKALRASAVVAHQARRAAEYGVHTGEVTVDFGFAIDRVHKIIEEEVDGLQDYIEGVEGLELVHGRATLTTDPSGAEHVVTVDGRRLTSSQVYLNVGARASVPPMPGLDTVDVLTEVELLNLTALPEHLVVIGGGYLGCEFGQMFRRFGSEVTIVAGSGIGGHEDPDIGEILTRTFTDEGIRVVEQRTERFAPADGGVEVTLADGSTVTGSHLLVAVGRRSNSDLLGEHGIETDDHGFFVTDGRFQTSVPGVWALGDVNGRGAWTHTSYQDGQIMMEPSRSVDGRVTTYAMFTDPPLGRVGMNDAQARESGRRVLKAEVPMARVSRARLESETTGVMRILVDADSEEVLGATILGLQADDVIQVVGTAIQAGVRYPVLRDALPIHPTVAEYIPSILTSLQPLD</sequence>
<evidence type="ECO:0000313" key="8">
    <source>
        <dbReference type="Proteomes" id="UP000758168"/>
    </source>
</evidence>
<dbReference type="RefSeq" id="WP_210055215.1">
    <property type="nucleotide sequence ID" value="NZ_BAAAMH010000004.1"/>
</dbReference>
<dbReference type="SUPFAM" id="SSF55424">
    <property type="entry name" value="FAD/NAD-linked reductases, dimerisation (C-terminal) domain"/>
    <property type="match status" value="1"/>
</dbReference>
<accession>A0ABS4Z7L2</accession>